<dbReference type="EC" id="2.3.1.-" evidence="12"/>
<keyword evidence="6 12" id="KW-0276">Fatty acid metabolism</keyword>
<protein>
    <recommendedName>
        <fullName evidence="11 12">Elongation of fatty acids protein</fullName>
        <ecNumber evidence="12">2.3.1.-</ecNumber>
    </recommendedName>
</protein>
<keyword evidence="9 12" id="KW-0472">Membrane</keyword>
<dbReference type="InterPro" id="IPR030457">
    <property type="entry name" value="ELO_CS"/>
</dbReference>
<feature type="transmembrane region" description="Helical" evidence="12">
    <location>
        <begin position="65"/>
        <end position="85"/>
    </location>
</feature>
<dbReference type="GO" id="GO:0009922">
    <property type="term" value="F:fatty acid elongase activity"/>
    <property type="evidence" value="ECO:0007669"/>
    <property type="project" value="InterPro"/>
</dbReference>
<dbReference type="PANTHER" id="PTHR11157">
    <property type="entry name" value="FATTY ACID ACYL TRANSFERASE-RELATED"/>
    <property type="match status" value="1"/>
</dbReference>
<reference evidence="13 14" key="1">
    <citation type="submission" date="2020-08" db="EMBL/GenBank/DDBJ databases">
        <authorList>
            <person name="Newling K."/>
            <person name="Davey J."/>
            <person name="Forrester S."/>
        </authorList>
    </citation>
    <scope>NUCLEOTIDE SEQUENCE [LARGE SCALE GENOMIC DNA]</scope>
    <source>
        <strain evidence="14">Crithidia deanei Carvalho (ATCC PRA-265)</strain>
    </source>
</reference>
<evidence type="ECO:0000256" key="7">
    <source>
        <dbReference type="ARBA" id="ARBA00022989"/>
    </source>
</evidence>
<evidence type="ECO:0000313" key="14">
    <source>
        <dbReference type="Proteomes" id="UP000515908"/>
    </source>
</evidence>
<dbReference type="InterPro" id="IPR002076">
    <property type="entry name" value="ELO_fam"/>
</dbReference>
<keyword evidence="3 12" id="KW-0444">Lipid biosynthesis</keyword>
<comment type="similarity">
    <text evidence="2 12">Belongs to the ELO family.</text>
</comment>
<evidence type="ECO:0000256" key="5">
    <source>
        <dbReference type="ARBA" id="ARBA00022692"/>
    </source>
</evidence>
<dbReference type="EMBL" id="LR877157">
    <property type="protein sequence ID" value="CAD2219302.1"/>
    <property type="molecule type" value="Genomic_DNA"/>
</dbReference>
<dbReference type="GO" id="GO:0034626">
    <property type="term" value="P:fatty acid elongation, polyunsaturated fatty acid"/>
    <property type="evidence" value="ECO:0007669"/>
    <property type="project" value="TreeGrafter"/>
</dbReference>
<comment type="subcellular location">
    <subcellularLocation>
        <location evidence="1">Membrane</location>
        <topology evidence="1">Multi-pass membrane protein</topology>
    </subcellularLocation>
</comment>
<dbReference type="AlphaFoldDB" id="A0A7G2CM18"/>
<dbReference type="PROSITE" id="PS01188">
    <property type="entry name" value="ELO"/>
    <property type="match status" value="1"/>
</dbReference>
<dbReference type="GO" id="GO:0030148">
    <property type="term" value="P:sphingolipid biosynthetic process"/>
    <property type="evidence" value="ECO:0007669"/>
    <property type="project" value="TreeGrafter"/>
</dbReference>
<dbReference type="GO" id="GO:0019367">
    <property type="term" value="P:fatty acid elongation, saturated fatty acid"/>
    <property type="evidence" value="ECO:0007669"/>
    <property type="project" value="TreeGrafter"/>
</dbReference>
<dbReference type="VEuPathDB" id="TriTrypDB:ADEAN_000680700"/>
<feature type="transmembrane region" description="Helical" evidence="12">
    <location>
        <begin position="149"/>
        <end position="170"/>
    </location>
</feature>
<keyword evidence="10 12" id="KW-0275">Fatty acid biosynthesis</keyword>
<feature type="transmembrane region" description="Helical" evidence="12">
    <location>
        <begin position="274"/>
        <end position="291"/>
    </location>
</feature>
<feature type="transmembrane region" description="Helical" evidence="12">
    <location>
        <begin position="177"/>
        <end position="195"/>
    </location>
</feature>
<evidence type="ECO:0000313" key="13">
    <source>
        <dbReference type="EMBL" id="CAD2219302.1"/>
    </source>
</evidence>
<dbReference type="OrthoDB" id="434092at2759"/>
<feature type="transmembrane region" description="Helical" evidence="12">
    <location>
        <begin position="233"/>
        <end position="254"/>
    </location>
</feature>
<keyword evidence="4 12" id="KW-0808">Transferase</keyword>
<evidence type="ECO:0000256" key="12">
    <source>
        <dbReference type="RuleBase" id="RU361115"/>
    </source>
</evidence>
<gene>
    <name evidence="13" type="ORF">ADEAN_000680700</name>
</gene>
<dbReference type="GO" id="GO:0005789">
    <property type="term" value="C:endoplasmic reticulum membrane"/>
    <property type="evidence" value="ECO:0007669"/>
    <property type="project" value="TreeGrafter"/>
</dbReference>
<sequence>MDLVTHQLQSMADKINFPELEVWVEDYVDIPIVAVAAYLWLVMYVHPKIMKDRPAFNLKGLNMIWNLLLTVFSFVGAFYCIPRLYELLTADVVSLVDVGAIDVQNASPSLRRHLVYDAENKKLLGIEGSFETSTCVYHPMLYRRGVSGLLSVAFMFSKIPEMLDTVFLVLQKKPLVFLHWYHHITVMLYCWHSWISVVPSGIWFTTMNYFVHTVMYFYYFLASCGYGKAIRPVAPLITFLQIAQMVVGTFITVLTFFKAHTAGGCDVNIANNKLAIIMYASYFYLFAQFFVKRYLTKPAKKAETAAKKVE</sequence>
<proteinExistence type="inferred from homology"/>
<dbReference type="GO" id="GO:0042761">
    <property type="term" value="P:very long-chain fatty acid biosynthetic process"/>
    <property type="evidence" value="ECO:0007669"/>
    <property type="project" value="TreeGrafter"/>
</dbReference>
<evidence type="ECO:0000256" key="4">
    <source>
        <dbReference type="ARBA" id="ARBA00022679"/>
    </source>
</evidence>
<evidence type="ECO:0000256" key="3">
    <source>
        <dbReference type="ARBA" id="ARBA00022516"/>
    </source>
</evidence>
<name>A0A7G2CM18_9TRYP</name>
<evidence type="ECO:0000256" key="10">
    <source>
        <dbReference type="ARBA" id="ARBA00023160"/>
    </source>
</evidence>
<dbReference type="Proteomes" id="UP000515908">
    <property type="component" value="Chromosome 13"/>
</dbReference>
<comment type="catalytic activity">
    <reaction evidence="12">
        <text>an acyl-CoA + malonyl-CoA + H(+) = a 3-oxoacyl-CoA + CO2 + CoA</text>
        <dbReference type="Rhea" id="RHEA:50252"/>
        <dbReference type="ChEBI" id="CHEBI:15378"/>
        <dbReference type="ChEBI" id="CHEBI:16526"/>
        <dbReference type="ChEBI" id="CHEBI:57287"/>
        <dbReference type="ChEBI" id="CHEBI:57384"/>
        <dbReference type="ChEBI" id="CHEBI:58342"/>
        <dbReference type="ChEBI" id="CHEBI:90726"/>
    </reaction>
    <physiologicalReaction direction="left-to-right" evidence="12">
        <dbReference type="Rhea" id="RHEA:50253"/>
    </physiologicalReaction>
</comment>
<organism evidence="13 14">
    <name type="scientific">Angomonas deanei</name>
    <dbReference type="NCBI Taxonomy" id="59799"/>
    <lineage>
        <taxon>Eukaryota</taxon>
        <taxon>Discoba</taxon>
        <taxon>Euglenozoa</taxon>
        <taxon>Kinetoplastea</taxon>
        <taxon>Metakinetoplastina</taxon>
        <taxon>Trypanosomatida</taxon>
        <taxon>Trypanosomatidae</taxon>
        <taxon>Strigomonadinae</taxon>
        <taxon>Angomonas</taxon>
    </lineage>
</organism>
<feature type="transmembrane region" description="Helical" evidence="12">
    <location>
        <begin position="201"/>
        <end position="221"/>
    </location>
</feature>
<accession>A0A7G2CM18</accession>
<evidence type="ECO:0000256" key="8">
    <source>
        <dbReference type="ARBA" id="ARBA00023098"/>
    </source>
</evidence>
<keyword evidence="8 12" id="KW-0443">Lipid metabolism</keyword>
<dbReference type="GO" id="GO:0034625">
    <property type="term" value="P:fatty acid elongation, monounsaturated fatty acid"/>
    <property type="evidence" value="ECO:0007669"/>
    <property type="project" value="TreeGrafter"/>
</dbReference>
<evidence type="ECO:0000256" key="2">
    <source>
        <dbReference type="ARBA" id="ARBA00007263"/>
    </source>
</evidence>
<evidence type="ECO:0000256" key="11">
    <source>
        <dbReference type="ARBA" id="ARBA00044291"/>
    </source>
</evidence>
<evidence type="ECO:0000256" key="1">
    <source>
        <dbReference type="ARBA" id="ARBA00004141"/>
    </source>
</evidence>
<feature type="transmembrane region" description="Helical" evidence="12">
    <location>
        <begin position="27"/>
        <end position="45"/>
    </location>
</feature>
<keyword evidence="5 12" id="KW-0812">Transmembrane</keyword>
<evidence type="ECO:0000256" key="6">
    <source>
        <dbReference type="ARBA" id="ARBA00022832"/>
    </source>
</evidence>
<evidence type="ECO:0000256" key="9">
    <source>
        <dbReference type="ARBA" id="ARBA00023136"/>
    </source>
</evidence>
<keyword evidence="14" id="KW-1185">Reference proteome</keyword>
<keyword evidence="7 12" id="KW-1133">Transmembrane helix</keyword>
<dbReference type="Pfam" id="PF01151">
    <property type="entry name" value="ELO"/>
    <property type="match status" value="1"/>
</dbReference>
<dbReference type="PANTHER" id="PTHR11157:SF17">
    <property type="entry name" value="ELONGATION OF VERY LONG CHAIN FATTY ACIDS PROTEIN 6"/>
    <property type="match status" value="1"/>
</dbReference>